<name>F4KSY8_HALH1</name>
<keyword evidence="1 6" id="KW-0489">Methyltransferase</keyword>
<dbReference type="InterPro" id="IPR029063">
    <property type="entry name" value="SAM-dependent_MTases_sf"/>
</dbReference>
<dbReference type="Gene3D" id="3.40.50.150">
    <property type="entry name" value="Vaccinia Virus protein VP39"/>
    <property type="match status" value="1"/>
</dbReference>
<proteinExistence type="predicted"/>
<protein>
    <submittedName>
        <fullName evidence="6">rRNA (Guanine-N(2)-)-methyltransferase</fullName>
        <ecNumber evidence="6">2.1.1.171</ecNumber>
    </submittedName>
</protein>
<feature type="region of interest" description="Disordered" evidence="4">
    <location>
        <begin position="377"/>
        <end position="409"/>
    </location>
</feature>
<dbReference type="InterPro" id="IPR004114">
    <property type="entry name" value="THUMP_dom"/>
</dbReference>
<dbReference type="PROSITE" id="PS01261">
    <property type="entry name" value="UPF0020"/>
    <property type="match status" value="1"/>
</dbReference>
<keyword evidence="2 6" id="KW-0808">Transferase</keyword>
<feature type="domain" description="THUMP" evidence="5">
    <location>
        <begin position="42"/>
        <end position="153"/>
    </location>
</feature>
<reference evidence="6 7" key="1">
    <citation type="journal article" date="2011" name="Stand. Genomic Sci.">
        <title>Complete genome sequence of Haliscomenobacter hydrossis type strain (O).</title>
        <authorList>
            <consortium name="US DOE Joint Genome Institute (JGI-PGF)"/>
            <person name="Daligault H."/>
            <person name="Lapidus A."/>
            <person name="Zeytun A."/>
            <person name="Nolan M."/>
            <person name="Lucas S."/>
            <person name="Del Rio T.G."/>
            <person name="Tice H."/>
            <person name="Cheng J.F."/>
            <person name="Tapia R."/>
            <person name="Han C."/>
            <person name="Goodwin L."/>
            <person name="Pitluck S."/>
            <person name="Liolios K."/>
            <person name="Pagani I."/>
            <person name="Ivanova N."/>
            <person name="Huntemann M."/>
            <person name="Mavromatis K."/>
            <person name="Mikhailova N."/>
            <person name="Pati A."/>
            <person name="Chen A."/>
            <person name="Palaniappan K."/>
            <person name="Land M."/>
            <person name="Hauser L."/>
            <person name="Brambilla E.M."/>
            <person name="Rohde M."/>
            <person name="Verbarg S."/>
            <person name="Goker M."/>
            <person name="Bristow J."/>
            <person name="Eisen J.A."/>
            <person name="Markowitz V."/>
            <person name="Hugenholtz P."/>
            <person name="Kyrpides N.C."/>
            <person name="Klenk H.P."/>
            <person name="Woyke T."/>
        </authorList>
    </citation>
    <scope>NUCLEOTIDE SEQUENCE [LARGE SCALE GENOMIC DNA]</scope>
    <source>
        <strain evidence="7">ATCC 27775 / DSM 1100 / LMG 10767 / O</strain>
    </source>
</reference>
<dbReference type="GO" id="GO:0070043">
    <property type="term" value="F:rRNA (guanine-N7-)-methyltransferase activity"/>
    <property type="evidence" value="ECO:0007669"/>
    <property type="project" value="TreeGrafter"/>
</dbReference>
<dbReference type="CDD" id="cd11715">
    <property type="entry name" value="THUMP_AdoMetMT"/>
    <property type="match status" value="1"/>
</dbReference>
<dbReference type="EC" id="2.1.1.171" evidence="6"/>
<evidence type="ECO:0000313" key="7">
    <source>
        <dbReference type="Proteomes" id="UP000008461"/>
    </source>
</evidence>
<evidence type="ECO:0000256" key="1">
    <source>
        <dbReference type="ARBA" id="ARBA00022603"/>
    </source>
</evidence>
<dbReference type="SMART" id="SM00981">
    <property type="entry name" value="THUMP"/>
    <property type="match status" value="1"/>
</dbReference>
<dbReference type="SUPFAM" id="SSF53335">
    <property type="entry name" value="S-adenosyl-L-methionine-dependent methyltransferases"/>
    <property type="match status" value="1"/>
</dbReference>
<dbReference type="STRING" id="760192.Halhy_1198"/>
<dbReference type="Proteomes" id="UP000008461">
    <property type="component" value="Chromosome"/>
</dbReference>
<dbReference type="GO" id="GO:0052913">
    <property type="term" value="F:16S rRNA (guanine(966)-N(2))-methyltransferase activity"/>
    <property type="evidence" value="ECO:0007669"/>
    <property type="project" value="UniProtKB-EC"/>
</dbReference>
<dbReference type="PANTHER" id="PTHR47313">
    <property type="entry name" value="RIBOSOMAL RNA LARGE SUBUNIT METHYLTRANSFERASE K/L"/>
    <property type="match status" value="1"/>
</dbReference>
<gene>
    <name evidence="6" type="ordered locus">Halhy_1198</name>
</gene>
<evidence type="ECO:0000259" key="5">
    <source>
        <dbReference type="PROSITE" id="PS51165"/>
    </source>
</evidence>
<dbReference type="GO" id="GO:0003723">
    <property type="term" value="F:RNA binding"/>
    <property type="evidence" value="ECO:0007669"/>
    <property type="project" value="UniProtKB-UniRule"/>
</dbReference>
<dbReference type="KEGG" id="hhy:Halhy_1198"/>
<reference key="2">
    <citation type="submission" date="2011-04" db="EMBL/GenBank/DDBJ databases">
        <title>Complete sequence of chromosome of Haliscomenobacter hydrossis DSM 1100.</title>
        <authorList>
            <consortium name="US DOE Joint Genome Institute (JGI-PGF)"/>
            <person name="Lucas S."/>
            <person name="Han J."/>
            <person name="Lapidus A."/>
            <person name="Bruce D."/>
            <person name="Goodwin L."/>
            <person name="Pitluck S."/>
            <person name="Peters L."/>
            <person name="Kyrpides N."/>
            <person name="Mavromatis K."/>
            <person name="Ivanova N."/>
            <person name="Ovchinnikova G."/>
            <person name="Pagani I."/>
            <person name="Daligault H."/>
            <person name="Detter J.C."/>
            <person name="Han C."/>
            <person name="Land M."/>
            <person name="Hauser L."/>
            <person name="Markowitz V."/>
            <person name="Cheng J.-F."/>
            <person name="Hugenholtz P."/>
            <person name="Woyke T."/>
            <person name="Wu D."/>
            <person name="Verbarg S."/>
            <person name="Frueling A."/>
            <person name="Brambilla E."/>
            <person name="Klenk H.-P."/>
            <person name="Eisen J.A."/>
        </authorList>
    </citation>
    <scope>NUCLEOTIDE SEQUENCE</scope>
    <source>
        <strain>DSM 1100</strain>
    </source>
</reference>
<evidence type="ECO:0000256" key="4">
    <source>
        <dbReference type="SAM" id="MobiDB-lite"/>
    </source>
</evidence>
<dbReference type="PANTHER" id="PTHR47313:SF1">
    <property type="entry name" value="RIBOSOMAL RNA LARGE SUBUNIT METHYLTRANSFERASE K_L"/>
    <property type="match status" value="1"/>
</dbReference>
<evidence type="ECO:0000256" key="3">
    <source>
        <dbReference type="PROSITE-ProRule" id="PRU00529"/>
    </source>
</evidence>
<dbReference type="AlphaFoldDB" id="F4KSY8"/>
<dbReference type="PROSITE" id="PS51165">
    <property type="entry name" value="THUMP"/>
    <property type="match status" value="1"/>
</dbReference>
<evidence type="ECO:0000313" key="6">
    <source>
        <dbReference type="EMBL" id="AEE49095.1"/>
    </source>
</evidence>
<dbReference type="InterPro" id="IPR053943">
    <property type="entry name" value="RlmKL-like_Mtase_CS"/>
</dbReference>
<organism evidence="6 7">
    <name type="scientific">Haliscomenobacter hydrossis (strain ATCC 27775 / DSM 1100 / LMG 10767 / O)</name>
    <dbReference type="NCBI Taxonomy" id="760192"/>
    <lineage>
        <taxon>Bacteria</taxon>
        <taxon>Pseudomonadati</taxon>
        <taxon>Bacteroidota</taxon>
        <taxon>Saprospiria</taxon>
        <taxon>Saprospirales</taxon>
        <taxon>Haliscomenobacteraceae</taxon>
        <taxon>Haliscomenobacter</taxon>
    </lineage>
</organism>
<dbReference type="OrthoDB" id="9809404at2"/>
<accession>F4KSY8</accession>
<dbReference type="EMBL" id="CP002691">
    <property type="protein sequence ID" value="AEE49095.1"/>
    <property type="molecule type" value="Genomic_DNA"/>
</dbReference>
<dbReference type="RefSeq" id="WP_013763650.1">
    <property type="nucleotide sequence ID" value="NC_015510.1"/>
</dbReference>
<keyword evidence="3" id="KW-0694">RNA-binding</keyword>
<dbReference type="Pfam" id="PF02926">
    <property type="entry name" value="THUMP"/>
    <property type="match status" value="1"/>
</dbReference>
<dbReference type="Gene3D" id="3.30.2130.30">
    <property type="match status" value="1"/>
</dbReference>
<dbReference type="HOGENOM" id="CLU_032119_2_0_10"/>
<dbReference type="Pfam" id="PF22020">
    <property type="entry name" value="RlmL_1st"/>
    <property type="match status" value="1"/>
</dbReference>
<dbReference type="InterPro" id="IPR054170">
    <property type="entry name" value="RlmL_1st"/>
</dbReference>
<keyword evidence="7" id="KW-1185">Reference proteome</keyword>
<dbReference type="Pfam" id="PF01170">
    <property type="entry name" value="UPF0020"/>
    <property type="match status" value="1"/>
</dbReference>
<sequence>MNFIAKTLAGLEPVLIEELKILGAENIRLGKRAVFYEGEIDLMYQSNLELRTALRILVPIGHFKVRNEDDLYHKIGKFDWSEYMSVDDTLAVDAVTSSSLIRHSKFAALRTKDAIVDQFRKKFGRRPDVNTESPTLRLNLHIGEDDVTLALDSSGESLHRRGYRVDSVEAPINEVLAAGMILLSGWECDCDFIDPMCGSGTLPIEAAMLAYNIPPQINRPSFAFMRWENFDKKGWEKVREEAILSQVVFQHKIFASDIDFKAVNSVGYNIEKAGLEGKIQVSRERFENVIPSSENGLLMMNPPYDERMELEDGQAFYKSLGDTFKKNWAGHSAWIISSNLEAVKALGLRPSRRIPLFNGKLECRLLRYDMYAGSKRVREEREEMKEDSGEIKEEREEMKEEKKGTDEDW</sequence>
<evidence type="ECO:0000256" key="2">
    <source>
        <dbReference type="ARBA" id="ARBA00022679"/>
    </source>
</evidence>
<dbReference type="eggNOG" id="COG0116">
    <property type="taxonomic scope" value="Bacteria"/>
</dbReference>
<dbReference type="InterPro" id="IPR000241">
    <property type="entry name" value="RlmKL-like_Mtase"/>
</dbReference>